<feature type="compositionally biased region" description="Pro residues" evidence="1">
    <location>
        <begin position="440"/>
        <end position="465"/>
    </location>
</feature>
<feature type="compositionally biased region" description="Low complexity" evidence="1">
    <location>
        <begin position="112"/>
        <end position="126"/>
    </location>
</feature>
<dbReference type="SUPFAM" id="SSF140459">
    <property type="entry name" value="PE/PPE dimer-like"/>
    <property type="match status" value="1"/>
</dbReference>
<feature type="region of interest" description="Disordered" evidence="1">
    <location>
        <begin position="108"/>
        <end position="162"/>
    </location>
</feature>
<comment type="caution">
    <text evidence="3">The sequence shown here is derived from an EMBL/GenBank/DDBJ whole genome shotgun (WGS) entry which is preliminary data.</text>
</comment>
<proteinExistence type="predicted"/>
<dbReference type="Gene3D" id="1.20.1260.20">
    <property type="entry name" value="PPE superfamily"/>
    <property type="match status" value="1"/>
</dbReference>
<dbReference type="Proteomes" id="UP000294604">
    <property type="component" value="Unassembled WGS sequence"/>
</dbReference>
<feature type="compositionally biased region" description="Low complexity" evidence="1">
    <location>
        <begin position="511"/>
        <end position="536"/>
    </location>
</feature>
<sequence>MRFDPAPLQATAAALNAVSAPNASTPALPPSQHPVSAQAVAQLNAHATNVAALLEHAAQLAARGSATYLVSAHDLVQADLDGSHLVGNAYDGYKSAFAALKSFNPFTSDDGPTAATNAPAAASAGAAPPPIPPHPPAPVELPHPPDPQAVPGPAEAAAAALAAGDQGASLESMATAWRAIAAQLRDHQSSLTSAAGGLESGWQGESSTAAVARLRPFAAWFGDGAAQAAESVAQHADRLYQAHIDAVNEHPTETELAQLRQNYNTEMAAAASGNVAAAGRAATYRQELSKAQATSNEVVSSYASHSAIPMAIPQPVPSPVTPGSQREVQGDKPKDGRGGPIKPDDPKDKPTTGGEHPDSDHESLHEFKPSDKANPAASGQPASAPPTKPDAGTPRPHAVDPAAAGMDDPAAMAPPSPLISTLGQQVGQAAQAAPGGGQPPSAPPMPQMSPPQSPQIPPMSPPQSPPQGASPQSPQNPSLSPSSTGGGGVPPIGMSGGGGGAGGGGAGGPLGSVSPASALPANNAPTAPGGPTTGVTAGMGMGPGGMMPHGANQGSGKQNDRNPGTSPDTPIYIEDREHTNAFVDGTVGPPPPPEIKEQQQ</sequence>
<gene>
    <name evidence="3" type="ORF">CCUG60884_00341</name>
</gene>
<protein>
    <submittedName>
        <fullName evidence="3">PPE family protein</fullName>
    </submittedName>
</protein>
<dbReference type="RefSeq" id="WP_134081121.1">
    <property type="nucleotide sequence ID" value="NZ_PECL01000003.1"/>
</dbReference>
<dbReference type="InterPro" id="IPR054056">
    <property type="entry name" value="EspB_PPE"/>
</dbReference>
<feature type="compositionally biased region" description="Low complexity" evidence="1">
    <location>
        <begin position="373"/>
        <end position="382"/>
    </location>
</feature>
<feature type="compositionally biased region" description="Low complexity" evidence="1">
    <location>
        <begin position="399"/>
        <end position="411"/>
    </location>
</feature>
<dbReference type="EMBL" id="PECL01000003">
    <property type="protein sequence ID" value="TEA09172.1"/>
    <property type="molecule type" value="Genomic_DNA"/>
</dbReference>
<feature type="compositionally biased region" description="Gly residues" evidence="1">
    <location>
        <begin position="484"/>
        <end position="510"/>
    </location>
</feature>
<name>A0A4R8SZY7_9MYCO</name>
<evidence type="ECO:0000313" key="4">
    <source>
        <dbReference type="Proteomes" id="UP000294604"/>
    </source>
</evidence>
<feature type="compositionally biased region" description="Low complexity" evidence="1">
    <location>
        <begin position="423"/>
        <end position="433"/>
    </location>
</feature>
<dbReference type="AlphaFoldDB" id="A0A4R8SZY7"/>
<feature type="compositionally biased region" description="Low complexity" evidence="1">
    <location>
        <begin position="151"/>
        <end position="162"/>
    </location>
</feature>
<evidence type="ECO:0000259" key="2">
    <source>
        <dbReference type="Pfam" id="PF21856"/>
    </source>
</evidence>
<feature type="region of interest" description="Disordered" evidence="1">
    <location>
        <begin position="310"/>
        <end position="600"/>
    </location>
</feature>
<dbReference type="Pfam" id="PF21856">
    <property type="entry name" value="EspB_PPE"/>
    <property type="match status" value="1"/>
</dbReference>
<feature type="compositionally biased region" description="Pro residues" evidence="1">
    <location>
        <begin position="127"/>
        <end position="150"/>
    </location>
</feature>
<organism evidence="3 4">
    <name type="scientific">Mycobacteroides salmoniphilum</name>
    <dbReference type="NCBI Taxonomy" id="404941"/>
    <lineage>
        <taxon>Bacteria</taxon>
        <taxon>Bacillati</taxon>
        <taxon>Actinomycetota</taxon>
        <taxon>Actinomycetes</taxon>
        <taxon>Mycobacteriales</taxon>
        <taxon>Mycobacteriaceae</taxon>
        <taxon>Mycobacteroides</taxon>
    </lineage>
</organism>
<evidence type="ECO:0000256" key="1">
    <source>
        <dbReference type="SAM" id="MobiDB-lite"/>
    </source>
</evidence>
<feature type="compositionally biased region" description="Polar residues" evidence="1">
    <location>
        <begin position="554"/>
        <end position="568"/>
    </location>
</feature>
<feature type="compositionally biased region" description="Basic and acidic residues" evidence="1">
    <location>
        <begin position="328"/>
        <end position="371"/>
    </location>
</feature>
<dbReference type="InterPro" id="IPR038332">
    <property type="entry name" value="PPE_sf"/>
</dbReference>
<evidence type="ECO:0000313" key="3">
    <source>
        <dbReference type="EMBL" id="TEA09172.1"/>
    </source>
</evidence>
<feature type="compositionally biased region" description="Gly residues" evidence="1">
    <location>
        <begin position="537"/>
        <end position="547"/>
    </location>
</feature>
<accession>A0A4R8SZY7</accession>
<feature type="domain" description="ESX-1 secretion-associated protein EspB PPE" evidence="2">
    <location>
        <begin position="156"/>
        <end position="315"/>
    </location>
</feature>
<feature type="compositionally biased region" description="Low complexity" evidence="1">
    <location>
        <begin position="466"/>
        <end position="483"/>
    </location>
</feature>
<reference evidence="3 4" key="1">
    <citation type="journal article" date="2019" name="Sci. Rep.">
        <title>Extended insight into the Mycobacterium chelonae-abscessus complex through whole genome sequencing of Mycobacterium salmoniphilum outbreak and Mycobacterium salmoniphilum-like strains.</title>
        <authorList>
            <person name="Behra P.R.K."/>
            <person name="Das S."/>
            <person name="Pettersson B.M.F."/>
            <person name="Shirreff L."/>
            <person name="DuCote T."/>
            <person name="Jacobsson K.G."/>
            <person name="Ennis D.G."/>
            <person name="Kirsebom L.A."/>
        </authorList>
    </citation>
    <scope>NUCLEOTIDE SEQUENCE [LARGE SCALE GENOMIC DNA]</scope>
    <source>
        <strain evidence="3 4">CCUG 60884</strain>
    </source>
</reference>